<dbReference type="NCBIfam" id="TIGR00266">
    <property type="entry name" value="TIGR00266 family protein"/>
    <property type="match status" value="1"/>
</dbReference>
<dbReference type="PANTHER" id="PTHR43657:SF1">
    <property type="entry name" value="ALTERED INHERITANCE OF MITOCHONDRIA PROTEIN 24, MITOCHONDRIAL"/>
    <property type="match status" value="1"/>
</dbReference>
<proteinExistence type="predicted"/>
<name>A0A1H6EM23_9PSEU</name>
<dbReference type="InterPro" id="IPR002838">
    <property type="entry name" value="AIM24"/>
</dbReference>
<sequence>MADSSERVRTGPVIAAHVFGEPQAGGSCAAPVEPSAVEHGEVFVQVRTRHTPSFGVARLMLAPGEPVQVESGAMLATSYGVTVDARAQGGFLKSLARAALGGESFFVSTFTAPQQGGWVDVAPNLPGDLNVLELDGRVGWCITKGCWLASASTVQLDTQWGGFKNLFGGEGGFMTHAAGQGPMVVSCYGALDVVTLQPGEYVTIDTGHVVAYADTVQSRLRQMSQGAMQSLKSGEGLVFDFAGPGQILTQTRNPRGLVSWLQANGLGARS</sequence>
<dbReference type="EMBL" id="FOME01000016">
    <property type="protein sequence ID" value="SFE95879.1"/>
    <property type="molecule type" value="Genomic_DNA"/>
</dbReference>
<accession>A0A1I2ESR8</accession>
<dbReference type="Proteomes" id="UP000199690">
    <property type="component" value="Unassembled WGS sequence"/>
</dbReference>
<dbReference type="EMBL" id="FNVB01000017">
    <property type="protein sequence ID" value="SEG98076.1"/>
    <property type="molecule type" value="Genomic_DNA"/>
</dbReference>
<evidence type="ECO:0000313" key="3">
    <source>
        <dbReference type="Proteomes" id="UP000199690"/>
    </source>
</evidence>
<dbReference type="SUPFAM" id="SSF51219">
    <property type="entry name" value="TRAP-like"/>
    <property type="match status" value="1"/>
</dbReference>
<dbReference type="PANTHER" id="PTHR43657">
    <property type="entry name" value="TRYPTOPHAN RNA-BINDING ATTENUATOR PROTEIN-LIKE PROTEIN"/>
    <property type="match status" value="1"/>
</dbReference>
<reference evidence="3 4" key="1">
    <citation type="submission" date="2016-10" db="EMBL/GenBank/DDBJ databases">
        <authorList>
            <person name="Varghese N."/>
            <person name="Submissions S."/>
        </authorList>
    </citation>
    <scope>NUCLEOTIDE SEQUENCE [LARGE SCALE GENOMIC DNA]</scope>
    <source>
        <strain evidence="4">ATCC 20501</strain>
        <strain evidence="2 3">CGMCC 4.3529</strain>
    </source>
</reference>
<gene>
    <name evidence="1" type="ORF">SAMN02982929_06968</name>
    <name evidence="2" type="ORF">SAMN05216506_116128</name>
</gene>
<dbReference type="AlphaFoldDB" id="A0A1H6EM23"/>
<dbReference type="Gene3D" id="3.60.160.10">
    <property type="entry name" value="Mitochondrial biogenesis AIM24"/>
    <property type="match status" value="1"/>
</dbReference>
<dbReference type="InterPro" id="IPR016031">
    <property type="entry name" value="Trp_RNA-bd_attenuator-like_dom"/>
</dbReference>
<evidence type="ECO:0000313" key="2">
    <source>
        <dbReference type="EMBL" id="SFE95879.1"/>
    </source>
</evidence>
<organism evidence="1 4">
    <name type="scientific">Saccharopolyspora kobensis</name>
    <dbReference type="NCBI Taxonomy" id="146035"/>
    <lineage>
        <taxon>Bacteria</taxon>
        <taxon>Bacillati</taxon>
        <taxon>Actinomycetota</taxon>
        <taxon>Actinomycetes</taxon>
        <taxon>Pseudonocardiales</taxon>
        <taxon>Pseudonocardiaceae</taxon>
        <taxon>Saccharopolyspora</taxon>
    </lineage>
</organism>
<evidence type="ECO:0000313" key="4">
    <source>
        <dbReference type="Proteomes" id="UP000236729"/>
    </source>
</evidence>
<dbReference type="Pfam" id="PF01987">
    <property type="entry name" value="AIM24"/>
    <property type="match status" value="1"/>
</dbReference>
<accession>A0A1H6EM23</accession>
<protein>
    <submittedName>
        <fullName evidence="1">TIGR00266 family protein</fullName>
    </submittedName>
</protein>
<dbReference type="InterPro" id="IPR036983">
    <property type="entry name" value="AIM24_sf"/>
</dbReference>
<evidence type="ECO:0000313" key="1">
    <source>
        <dbReference type="EMBL" id="SEG98076.1"/>
    </source>
</evidence>
<reference evidence="1" key="2">
    <citation type="submission" date="2016-10" db="EMBL/GenBank/DDBJ databases">
        <authorList>
            <person name="de Groot N.N."/>
        </authorList>
    </citation>
    <scope>NUCLEOTIDE SEQUENCE [LARGE SCALE GENOMIC DNA]</scope>
    <source>
        <strain evidence="1">ATCC 20501</strain>
    </source>
</reference>
<dbReference type="SMR" id="A0A1H6EM23"/>
<keyword evidence="3" id="KW-1185">Reference proteome</keyword>
<dbReference type="Proteomes" id="UP000236729">
    <property type="component" value="Unassembled WGS sequence"/>
</dbReference>